<dbReference type="SUPFAM" id="SSF52540">
    <property type="entry name" value="P-loop containing nucleoside triphosphate hydrolases"/>
    <property type="match status" value="1"/>
</dbReference>
<reference evidence="2" key="1">
    <citation type="submission" date="2025-08" db="UniProtKB">
        <authorList>
            <consortium name="Ensembl"/>
        </authorList>
    </citation>
    <scope>IDENTIFICATION</scope>
</reference>
<accession>A0A8D0FNL6</accession>
<dbReference type="GO" id="GO:0005664">
    <property type="term" value="C:nuclear origin of replication recognition complex"/>
    <property type="evidence" value="ECO:0007669"/>
    <property type="project" value="TreeGrafter"/>
</dbReference>
<dbReference type="InterPro" id="IPR016527">
    <property type="entry name" value="ORC4"/>
</dbReference>
<proteinExistence type="predicted"/>
<reference evidence="2" key="2">
    <citation type="submission" date="2025-09" db="UniProtKB">
        <authorList>
            <consortium name="Ensembl"/>
        </authorList>
    </citation>
    <scope>IDENTIFICATION</scope>
</reference>
<dbReference type="InterPro" id="IPR027417">
    <property type="entry name" value="P-loop_NTPase"/>
</dbReference>
<dbReference type="PANTHER" id="PTHR12087">
    <property type="entry name" value="ORIGIN RECOGNITION COMPLEX SUBUNIT 4"/>
    <property type="match status" value="1"/>
</dbReference>
<protein>
    <submittedName>
        <fullName evidence="2">Origin recognition complex subunit 4</fullName>
    </submittedName>
</protein>
<keyword evidence="3" id="KW-1185">Reference proteome</keyword>
<dbReference type="Gene3D" id="3.40.50.300">
    <property type="entry name" value="P-loop containing nucleotide triphosphate hydrolases"/>
    <property type="match status" value="1"/>
</dbReference>
<dbReference type="InterPro" id="IPR041664">
    <property type="entry name" value="AAA_16"/>
</dbReference>
<sequence length="145" mass="16665">SSSRKKSAVVLQVQKILRERFCHHHAPEKLFGMDHQYRHLLELLKRTTVHGESNSALVIGPRGSGKTALLNWVLKELRKMKQVRENLLEVHLNGLLQTNDKVALKEITRQLQLENVIGDKVFVSINFIILFAYLPQKSLPRKLAL</sequence>
<dbReference type="Pfam" id="PF13191">
    <property type="entry name" value="AAA_16"/>
    <property type="match status" value="1"/>
</dbReference>
<dbReference type="PANTHER" id="PTHR12087:SF0">
    <property type="entry name" value="ORIGIN RECOGNITION COMPLEX SUBUNIT 4"/>
    <property type="match status" value="1"/>
</dbReference>
<dbReference type="Proteomes" id="UP000694551">
    <property type="component" value="Unplaced"/>
</dbReference>
<dbReference type="GO" id="GO:0003688">
    <property type="term" value="F:DNA replication origin binding"/>
    <property type="evidence" value="ECO:0007669"/>
    <property type="project" value="TreeGrafter"/>
</dbReference>
<dbReference type="AlphaFoldDB" id="A0A8D0FNL6"/>
<name>A0A8D0FNL6_STROC</name>
<evidence type="ECO:0000313" key="3">
    <source>
        <dbReference type="Proteomes" id="UP000694551"/>
    </source>
</evidence>
<dbReference type="GO" id="GO:0006270">
    <property type="term" value="P:DNA replication initiation"/>
    <property type="evidence" value="ECO:0007669"/>
    <property type="project" value="TreeGrafter"/>
</dbReference>
<evidence type="ECO:0000313" key="2">
    <source>
        <dbReference type="Ensembl" id="ENSSOCP00000016779.1"/>
    </source>
</evidence>
<organism evidence="2 3">
    <name type="scientific">Strix occidentalis caurina</name>
    <name type="common">northern spotted owl</name>
    <dbReference type="NCBI Taxonomy" id="311401"/>
    <lineage>
        <taxon>Eukaryota</taxon>
        <taxon>Metazoa</taxon>
        <taxon>Chordata</taxon>
        <taxon>Craniata</taxon>
        <taxon>Vertebrata</taxon>
        <taxon>Euteleostomi</taxon>
        <taxon>Archelosauria</taxon>
        <taxon>Archosauria</taxon>
        <taxon>Dinosauria</taxon>
        <taxon>Saurischia</taxon>
        <taxon>Theropoda</taxon>
        <taxon>Coelurosauria</taxon>
        <taxon>Aves</taxon>
        <taxon>Neognathae</taxon>
        <taxon>Neoaves</taxon>
        <taxon>Telluraves</taxon>
        <taxon>Strigiformes</taxon>
        <taxon>Strigidae</taxon>
        <taxon>Strix</taxon>
    </lineage>
</organism>
<evidence type="ECO:0000259" key="1">
    <source>
        <dbReference type="Pfam" id="PF13191"/>
    </source>
</evidence>
<feature type="domain" description="Orc1-like AAA ATPase" evidence="1">
    <location>
        <begin position="29"/>
        <end position="80"/>
    </location>
</feature>
<dbReference type="Ensembl" id="ENSSOCT00000017211.1">
    <property type="protein sequence ID" value="ENSSOCP00000016779.1"/>
    <property type="gene ID" value="ENSSOCG00000012574.1"/>
</dbReference>